<dbReference type="PANTHER" id="PTHR43975">
    <property type="entry name" value="ZGC:101858"/>
    <property type="match status" value="1"/>
</dbReference>
<dbReference type="InterPro" id="IPR057326">
    <property type="entry name" value="KR_dom"/>
</dbReference>
<dbReference type="GO" id="GO:0016491">
    <property type="term" value="F:oxidoreductase activity"/>
    <property type="evidence" value="ECO:0007669"/>
    <property type="project" value="UniProtKB-KW"/>
</dbReference>
<evidence type="ECO:0000259" key="3">
    <source>
        <dbReference type="SMART" id="SM00822"/>
    </source>
</evidence>
<organism evidence="4">
    <name type="scientific">Streptomyces echinatus</name>
    <dbReference type="NCBI Taxonomy" id="67293"/>
    <lineage>
        <taxon>Bacteria</taxon>
        <taxon>Bacillati</taxon>
        <taxon>Actinomycetota</taxon>
        <taxon>Actinomycetes</taxon>
        <taxon>Kitasatosporales</taxon>
        <taxon>Streptomycetaceae</taxon>
        <taxon>Streptomyces</taxon>
    </lineage>
</organism>
<dbReference type="AlphaFoldDB" id="A1C190"/>
<reference evidence="4" key="1">
    <citation type="submission" date="2006-08" db="EMBL/GenBank/DDBJ databases">
        <title>Cloning and heterologous expression of the aranciamycin biosynthetic gene cluster revealed a new flexible glycosyltransferase.</title>
        <authorList>
            <person name="Luzhetskyy A."/>
            <person name="Mayer A."/>
            <person name="Hoffman J."/>
            <person name="Wohlert S."/>
            <person name="Vente A."/>
            <person name="Bechthold A."/>
        </authorList>
    </citation>
    <scope>NUCLEOTIDE SEQUENCE</scope>
</reference>
<dbReference type="EMBL" id="DQ915964">
    <property type="protein sequence ID" value="ABL09970.1"/>
    <property type="molecule type" value="Genomic_DNA"/>
</dbReference>
<dbReference type="Gene3D" id="3.40.50.720">
    <property type="entry name" value="NAD(P)-binding Rossmann-like Domain"/>
    <property type="match status" value="1"/>
</dbReference>
<keyword evidence="1" id="KW-0560">Oxidoreductase</keyword>
<dbReference type="PANTHER" id="PTHR43975:SF2">
    <property type="entry name" value="EG:BACR7A4.14 PROTEIN-RELATED"/>
    <property type="match status" value="1"/>
</dbReference>
<dbReference type="SUPFAM" id="SSF51735">
    <property type="entry name" value="NAD(P)-binding Rossmann-fold domains"/>
    <property type="match status" value="1"/>
</dbReference>
<evidence type="ECO:0000256" key="1">
    <source>
        <dbReference type="ARBA" id="ARBA00023002"/>
    </source>
</evidence>
<feature type="compositionally biased region" description="Low complexity" evidence="2">
    <location>
        <begin position="15"/>
        <end position="55"/>
    </location>
</feature>
<dbReference type="SMART" id="SM00822">
    <property type="entry name" value="PKS_KR"/>
    <property type="match status" value="1"/>
</dbReference>
<proteinExistence type="predicted"/>
<dbReference type="PRINTS" id="PR00080">
    <property type="entry name" value="SDRFAMILY"/>
</dbReference>
<dbReference type="InterPro" id="IPR036291">
    <property type="entry name" value="NAD(P)-bd_dom_sf"/>
</dbReference>
<accession>A1C190</accession>
<feature type="region of interest" description="Disordered" evidence="2">
    <location>
        <begin position="1"/>
        <end position="57"/>
    </location>
</feature>
<sequence length="295" mass="30292">MTDYSHDPDSPNPSAPTAAPSAHSPTAPSAHSPTAPSAQAPTTPAASPPDRAVVVTGGGTGIGRAVAHRFAEEGARVLVVGRTPGTLEETARHHPGIRALPADITAPDGPDTVVSAALERFGRIDVLVNNAALGIAGTLDTLDPADLDAQLATNLRAPMLLTRRALPALEKSSGTVVNLSTAGSLGRRAWPGMSVYGATKTALDFLTRTWAVELAPRGIRVVGLAPGVIDTGMATRNGASEEQYAAFLDGIRSRVPAGRVGRPEEIAWWVARLADPLAGYAHGTVLAVDGALSLQ</sequence>
<dbReference type="InterPro" id="IPR002347">
    <property type="entry name" value="SDR_fam"/>
</dbReference>
<protein>
    <submittedName>
        <fullName evidence="4">Oxidoreductase</fullName>
    </submittedName>
</protein>
<dbReference type="Pfam" id="PF13561">
    <property type="entry name" value="adh_short_C2"/>
    <property type="match status" value="1"/>
</dbReference>
<evidence type="ECO:0000313" key="4">
    <source>
        <dbReference type="EMBL" id="ABL09970.1"/>
    </source>
</evidence>
<dbReference type="PRINTS" id="PR00081">
    <property type="entry name" value="GDHRDH"/>
</dbReference>
<name>A1C190_9ACTN</name>
<feature type="domain" description="Ketoreductase" evidence="3">
    <location>
        <begin position="51"/>
        <end position="231"/>
    </location>
</feature>
<dbReference type="FunFam" id="3.40.50.720:FF:000084">
    <property type="entry name" value="Short-chain dehydrogenase reductase"/>
    <property type="match status" value="1"/>
</dbReference>
<evidence type="ECO:0000256" key="2">
    <source>
        <dbReference type="SAM" id="MobiDB-lite"/>
    </source>
</evidence>